<reference evidence="1" key="2">
    <citation type="journal article" date="2015" name="Data Brief">
        <title>Shoot transcriptome of the giant reed, Arundo donax.</title>
        <authorList>
            <person name="Barrero R.A."/>
            <person name="Guerrero F.D."/>
            <person name="Moolhuijzen P."/>
            <person name="Goolsby J.A."/>
            <person name="Tidwell J."/>
            <person name="Bellgard S.E."/>
            <person name="Bellgard M.I."/>
        </authorList>
    </citation>
    <scope>NUCLEOTIDE SEQUENCE</scope>
    <source>
        <tissue evidence="1">Shoot tissue taken approximately 20 cm above the soil surface</tissue>
    </source>
</reference>
<proteinExistence type="predicted"/>
<evidence type="ECO:0000313" key="1">
    <source>
        <dbReference type="EMBL" id="JAD44006.1"/>
    </source>
</evidence>
<organism evidence="1">
    <name type="scientific">Arundo donax</name>
    <name type="common">Giant reed</name>
    <name type="synonym">Donax arundinaceus</name>
    <dbReference type="NCBI Taxonomy" id="35708"/>
    <lineage>
        <taxon>Eukaryota</taxon>
        <taxon>Viridiplantae</taxon>
        <taxon>Streptophyta</taxon>
        <taxon>Embryophyta</taxon>
        <taxon>Tracheophyta</taxon>
        <taxon>Spermatophyta</taxon>
        <taxon>Magnoliopsida</taxon>
        <taxon>Liliopsida</taxon>
        <taxon>Poales</taxon>
        <taxon>Poaceae</taxon>
        <taxon>PACMAD clade</taxon>
        <taxon>Arundinoideae</taxon>
        <taxon>Arundineae</taxon>
        <taxon>Arundo</taxon>
    </lineage>
</organism>
<protein>
    <submittedName>
        <fullName evidence="1">Uncharacterized protein</fullName>
    </submittedName>
</protein>
<name>A0A0A8ZYV3_ARUDO</name>
<dbReference type="AlphaFoldDB" id="A0A0A8ZYV3"/>
<accession>A0A0A8ZYV3</accession>
<sequence>MIFFATCCRSLILFFSLS</sequence>
<dbReference type="EMBL" id="GBRH01253889">
    <property type="protein sequence ID" value="JAD44006.1"/>
    <property type="molecule type" value="Transcribed_RNA"/>
</dbReference>
<reference evidence="1" key="1">
    <citation type="submission" date="2014-09" db="EMBL/GenBank/DDBJ databases">
        <authorList>
            <person name="Magalhaes I.L.F."/>
            <person name="Oliveira U."/>
            <person name="Santos F.R."/>
            <person name="Vidigal T.H.D.A."/>
            <person name="Brescovit A.D."/>
            <person name="Santos A.J."/>
        </authorList>
    </citation>
    <scope>NUCLEOTIDE SEQUENCE</scope>
    <source>
        <tissue evidence="1">Shoot tissue taken approximately 20 cm above the soil surface</tissue>
    </source>
</reference>